<dbReference type="InterPro" id="IPR006311">
    <property type="entry name" value="TAT_signal"/>
</dbReference>
<dbReference type="Pfam" id="PF01112">
    <property type="entry name" value="Asparaginase_2"/>
    <property type="match status" value="1"/>
</dbReference>
<dbReference type="PROSITE" id="PS51318">
    <property type="entry name" value="TAT"/>
    <property type="match status" value="1"/>
</dbReference>
<gene>
    <name evidence="1" type="ORF">METZ01_LOCUS24340</name>
</gene>
<dbReference type="Gene3D" id="3.60.20.30">
    <property type="entry name" value="(Glycosyl)asparaginase"/>
    <property type="match status" value="1"/>
</dbReference>
<dbReference type="CDD" id="cd04513">
    <property type="entry name" value="Glycosylasparaginase"/>
    <property type="match status" value="1"/>
</dbReference>
<protein>
    <recommendedName>
        <fullName evidence="2">Asparaginase</fullName>
    </recommendedName>
</protein>
<dbReference type="InterPro" id="IPR029055">
    <property type="entry name" value="Ntn_hydrolases_N"/>
</dbReference>
<reference evidence="1" key="1">
    <citation type="submission" date="2018-05" db="EMBL/GenBank/DDBJ databases">
        <authorList>
            <person name="Lanie J.A."/>
            <person name="Ng W.-L."/>
            <person name="Kazmierczak K.M."/>
            <person name="Andrzejewski T.M."/>
            <person name="Davidsen T.M."/>
            <person name="Wayne K.J."/>
            <person name="Tettelin H."/>
            <person name="Glass J.I."/>
            <person name="Rusch D."/>
            <person name="Podicherti R."/>
            <person name="Tsui H.-C.T."/>
            <person name="Winkler M.E."/>
        </authorList>
    </citation>
    <scope>NUCLEOTIDE SEQUENCE</scope>
</reference>
<name>A0A381PWN4_9ZZZZ</name>
<evidence type="ECO:0008006" key="2">
    <source>
        <dbReference type="Google" id="ProtNLM"/>
    </source>
</evidence>
<sequence>MPKKINRRDFVLTSAAAAGLTSTASVAGFGTAPAIQTSTVNPVVIASGNGNRIKNGGTETCVEKAFRLMTSGEDVLDSLIAGVNLNELDPEDGGVGYGGSPNADGIVQLDSCCMHGPKKRAGGVAGIEGVKAPSLVAKAVMENTDHHLLVGAGAQQFARNMGFEVLDDLNTDRSRDRWLEWKRRTDPGHYLNPAERVALGYKVGLEMMAEGLVDEHDFFGTINCDGINSKGEICGVTTTSGLAWKIAGRVGDSPILGAGLYVDGSVGAAGSTGRGEANLYNLTSYLVVENMRRGMHPKDAGMDGLQRIKDSTIEQRLLNSRGEPAFGISFYALNAKGEHAGVSMYASERSRYAVCTENGAESAPLEPLLSGSAND</sequence>
<dbReference type="AlphaFoldDB" id="A0A381PWN4"/>
<evidence type="ECO:0000313" key="1">
    <source>
        <dbReference type="EMBL" id="SUZ71486.1"/>
    </source>
</evidence>
<proteinExistence type="predicted"/>
<dbReference type="GO" id="GO:0016811">
    <property type="term" value="F:hydrolase activity, acting on carbon-nitrogen (but not peptide) bonds, in linear amides"/>
    <property type="evidence" value="ECO:0007669"/>
    <property type="project" value="UniProtKB-ARBA"/>
</dbReference>
<dbReference type="InterPro" id="IPR000246">
    <property type="entry name" value="Peptidase_T2"/>
</dbReference>
<dbReference type="PANTHER" id="PTHR10188:SF6">
    <property type="entry name" value="N(4)-(BETA-N-ACETYLGLUCOSAMINYL)-L-ASPARAGINASE"/>
    <property type="match status" value="1"/>
</dbReference>
<organism evidence="1">
    <name type="scientific">marine metagenome</name>
    <dbReference type="NCBI Taxonomy" id="408172"/>
    <lineage>
        <taxon>unclassified sequences</taxon>
        <taxon>metagenomes</taxon>
        <taxon>ecological metagenomes</taxon>
    </lineage>
</organism>
<dbReference type="SUPFAM" id="SSF56235">
    <property type="entry name" value="N-terminal nucleophile aminohydrolases (Ntn hydrolases)"/>
    <property type="match status" value="1"/>
</dbReference>
<accession>A0A381PWN4</accession>
<dbReference type="PANTHER" id="PTHR10188">
    <property type="entry name" value="L-ASPARAGINASE"/>
    <property type="match status" value="1"/>
</dbReference>
<dbReference type="GO" id="GO:0005737">
    <property type="term" value="C:cytoplasm"/>
    <property type="evidence" value="ECO:0007669"/>
    <property type="project" value="TreeGrafter"/>
</dbReference>
<dbReference type="EMBL" id="UINC01001123">
    <property type="protein sequence ID" value="SUZ71486.1"/>
    <property type="molecule type" value="Genomic_DNA"/>
</dbReference>